<keyword evidence="2" id="KW-1185">Reference proteome</keyword>
<dbReference type="InterPro" id="IPR029044">
    <property type="entry name" value="Nucleotide-diphossugar_trans"/>
</dbReference>
<proteinExistence type="predicted"/>
<reference evidence="1 2" key="1">
    <citation type="submission" date="2020-03" db="EMBL/GenBank/DDBJ databases">
        <title>Roseomonas selenitidurans sp. nov. isolated from urban soil.</title>
        <authorList>
            <person name="Liu H."/>
        </authorList>
    </citation>
    <scope>NUCLEOTIDE SEQUENCE [LARGE SCALE GENOMIC DNA]</scope>
    <source>
        <strain evidence="1 2">BU-1</strain>
    </source>
</reference>
<evidence type="ECO:0000313" key="1">
    <source>
        <dbReference type="EMBL" id="NKC30117.1"/>
    </source>
</evidence>
<dbReference type="Proteomes" id="UP000787635">
    <property type="component" value="Unassembled WGS sequence"/>
</dbReference>
<sequence length="270" mass="29887">MPEVILFQTADAEHYYPMLMATLPANRRFCLAQGLRMEVFIGIRRGRHAWQASYNRLGFLADRLAEDYRGWVIHLDADAFIAEPGFDLPAYLQRHAETAMIHPPGARTAAWDINSGVFLWNFARPEAREAARRWVAAFAAIPDAALEAATQWNMVRNDQTMLHHILRDDAALLAGLHVEDDRLLGYQHSRFIKQFVSNETHTLDQRIARIAAAVALVPGQPRAAAPAPEVASLQAAGALLRAAPPELLARAVPRHEAAALAVAMAEVLRG</sequence>
<protein>
    <recommendedName>
        <fullName evidence="3">Nucleotide-diphospho-sugar transferase domain-containing protein</fullName>
    </recommendedName>
</protein>
<gene>
    <name evidence="1" type="ORF">HEQ75_04530</name>
</gene>
<dbReference type="RefSeq" id="WP_168027748.1">
    <property type="nucleotide sequence ID" value="NZ_JAAVNE010000005.1"/>
</dbReference>
<dbReference type="EMBL" id="JAAVNE010000005">
    <property type="protein sequence ID" value="NKC30117.1"/>
    <property type="molecule type" value="Genomic_DNA"/>
</dbReference>
<name>A0ABX1E2X4_9PROT</name>
<evidence type="ECO:0000313" key="2">
    <source>
        <dbReference type="Proteomes" id="UP000787635"/>
    </source>
</evidence>
<dbReference type="Gene3D" id="3.90.550.10">
    <property type="entry name" value="Spore Coat Polysaccharide Biosynthesis Protein SpsA, Chain A"/>
    <property type="match status" value="1"/>
</dbReference>
<comment type="caution">
    <text evidence="1">The sequence shown here is derived from an EMBL/GenBank/DDBJ whole genome shotgun (WGS) entry which is preliminary data.</text>
</comment>
<accession>A0ABX1E2X4</accession>
<organism evidence="1 2">
    <name type="scientific">Falsiroseomonas selenitidurans</name>
    <dbReference type="NCBI Taxonomy" id="2716335"/>
    <lineage>
        <taxon>Bacteria</taxon>
        <taxon>Pseudomonadati</taxon>
        <taxon>Pseudomonadota</taxon>
        <taxon>Alphaproteobacteria</taxon>
        <taxon>Acetobacterales</taxon>
        <taxon>Roseomonadaceae</taxon>
        <taxon>Falsiroseomonas</taxon>
    </lineage>
</organism>
<evidence type="ECO:0008006" key="3">
    <source>
        <dbReference type="Google" id="ProtNLM"/>
    </source>
</evidence>
<dbReference type="SUPFAM" id="SSF53448">
    <property type="entry name" value="Nucleotide-diphospho-sugar transferases"/>
    <property type="match status" value="1"/>
</dbReference>